<proteinExistence type="predicted"/>
<gene>
    <name evidence="3" type="ORF">HYH03_010186</name>
</gene>
<feature type="domain" description="3'-5' exonuclease" evidence="2">
    <location>
        <begin position="158"/>
        <end position="285"/>
    </location>
</feature>
<evidence type="ECO:0000259" key="2">
    <source>
        <dbReference type="Pfam" id="PF01612"/>
    </source>
</evidence>
<dbReference type="PANTHER" id="PTHR43040">
    <property type="entry name" value="RIBONUCLEASE D"/>
    <property type="match status" value="1"/>
</dbReference>
<evidence type="ECO:0000313" key="3">
    <source>
        <dbReference type="EMBL" id="KAG2491395.1"/>
    </source>
</evidence>
<dbReference type="SUPFAM" id="SSF53098">
    <property type="entry name" value="Ribonuclease H-like"/>
    <property type="match status" value="1"/>
</dbReference>
<feature type="region of interest" description="Disordered" evidence="1">
    <location>
        <begin position="107"/>
        <end position="149"/>
    </location>
</feature>
<dbReference type="GO" id="GO:0008408">
    <property type="term" value="F:3'-5' exonuclease activity"/>
    <property type="evidence" value="ECO:0007669"/>
    <property type="project" value="InterPro"/>
</dbReference>
<dbReference type="OrthoDB" id="532819at2759"/>
<dbReference type="Gene3D" id="3.30.420.10">
    <property type="entry name" value="Ribonuclease H-like superfamily/Ribonuclease H"/>
    <property type="match status" value="1"/>
</dbReference>
<dbReference type="AlphaFoldDB" id="A0A836BWE5"/>
<dbReference type="Pfam" id="PF01612">
    <property type="entry name" value="DNA_pol_A_exo1"/>
    <property type="match status" value="1"/>
</dbReference>
<evidence type="ECO:0000256" key="1">
    <source>
        <dbReference type="SAM" id="MobiDB-lite"/>
    </source>
</evidence>
<dbReference type="EMBL" id="JAEHOE010000053">
    <property type="protein sequence ID" value="KAG2491395.1"/>
    <property type="molecule type" value="Genomic_DNA"/>
</dbReference>
<dbReference type="GO" id="GO:0006139">
    <property type="term" value="P:nucleobase-containing compound metabolic process"/>
    <property type="evidence" value="ECO:0007669"/>
    <property type="project" value="InterPro"/>
</dbReference>
<name>A0A836BWE5_9CHLO</name>
<protein>
    <recommendedName>
        <fullName evidence="2">3'-5' exonuclease domain-containing protein</fullName>
    </recommendedName>
</protein>
<organism evidence="3 4">
    <name type="scientific">Edaphochlamys debaryana</name>
    <dbReference type="NCBI Taxonomy" id="47281"/>
    <lineage>
        <taxon>Eukaryota</taxon>
        <taxon>Viridiplantae</taxon>
        <taxon>Chlorophyta</taxon>
        <taxon>core chlorophytes</taxon>
        <taxon>Chlorophyceae</taxon>
        <taxon>CS clade</taxon>
        <taxon>Chlamydomonadales</taxon>
        <taxon>Chlamydomonadales incertae sedis</taxon>
        <taxon>Edaphochlamys</taxon>
    </lineage>
</organism>
<sequence>MSIKQAIERLAGLLAGKTSVLSTKGGLAYGIAQLVDDVPTLERMVVALQSARQIALDAEGVSLGRAGKMCLLSLSPAAPAGSPPDTPTPVYLLDISTLSTVAFIHSPPSLQRAGSGGSGSRRAPGRAAGPGPPRPGTVDAAGNLPVPGTGDPGGPYSCLKDILECPKVAKLAFDVRCDAEALFHQHGVRLGGAVDLQLAEVAYRRYGPAPRRVAYVMGLSKVLESYLDAEARERWRATAVDKRLLHEQFNRDPQYWDRRPLTEEQVRYAADDVLYLHHLQRFFGETLPEPIMSRVVRFSEYRVLESCQSAAGAGPGAAPGLAGARLAGATGDASRAQAPAGL</sequence>
<reference evidence="3" key="1">
    <citation type="journal article" date="2020" name="bioRxiv">
        <title>Comparative genomics of Chlamydomonas.</title>
        <authorList>
            <person name="Craig R.J."/>
            <person name="Hasan A.R."/>
            <person name="Ness R.W."/>
            <person name="Keightley P.D."/>
        </authorList>
    </citation>
    <scope>NUCLEOTIDE SEQUENCE</scope>
    <source>
        <strain evidence="3">CCAP 11/70</strain>
    </source>
</reference>
<keyword evidence="4" id="KW-1185">Reference proteome</keyword>
<accession>A0A836BWE5</accession>
<dbReference type="InterPro" id="IPR036397">
    <property type="entry name" value="RNaseH_sf"/>
</dbReference>
<dbReference type="GO" id="GO:0003676">
    <property type="term" value="F:nucleic acid binding"/>
    <property type="evidence" value="ECO:0007669"/>
    <property type="project" value="InterPro"/>
</dbReference>
<dbReference type="InterPro" id="IPR012337">
    <property type="entry name" value="RNaseH-like_sf"/>
</dbReference>
<evidence type="ECO:0000313" key="4">
    <source>
        <dbReference type="Proteomes" id="UP000612055"/>
    </source>
</evidence>
<dbReference type="PANTHER" id="PTHR43040:SF1">
    <property type="entry name" value="RIBONUCLEASE D"/>
    <property type="match status" value="1"/>
</dbReference>
<comment type="caution">
    <text evidence="3">The sequence shown here is derived from an EMBL/GenBank/DDBJ whole genome shotgun (WGS) entry which is preliminary data.</text>
</comment>
<dbReference type="Proteomes" id="UP000612055">
    <property type="component" value="Unassembled WGS sequence"/>
</dbReference>
<dbReference type="InterPro" id="IPR002562">
    <property type="entry name" value="3'-5'_exonuclease_dom"/>
</dbReference>
<feature type="compositionally biased region" description="Low complexity" evidence="1">
    <location>
        <begin position="120"/>
        <end position="129"/>
    </location>
</feature>